<dbReference type="InterPro" id="IPR008869">
    <property type="entry name" value="MlaC/ttg2D"/>
</dbReference>
<dbReference type="Pfam" id="PF05494">
    <property type="entry name" value="MlaC"/>
    <property type="match status" value="1"/>
</dbReference>
<sequence length="215" mass="24699">MIFKYIVSSFLRLLGIGVFCVSMLFAPAAIISAEVDSPKAVVETFLETLRAMEFPVSNSARHAQLVKKANAFLDLDAMGQKALRDHWEQASVEDRRDFLALLWQQIENRAYRKSHDFLGNLKVTYPESHEDSTGFVIKTVVRQEEKVLDAEVIYHLRQKEEGWKIDDVILDDVSLIEDLKYQFDKIIRDSSFSGLLKRMQERLDTAEKENQGGDL</sequence>
<dbReference type="PANTHER" id="PTHR36573:SF1">
    <property type="entry name" value="INTERMEMBRANE PHOSPHOLIPID TRANSPORT SYSTEM BINDING PROTEIN MLAC"/>
    <property type="match status" value="1"/>
</dbReference>
<dbReference type="Proteomes" id="UP000230859">
    <property type="component" value="Unassembled WGS sequence"/>
</dbReference>
<dbReference type="EMBL" id="PCVY01000018">
    <property type="protein sequence ID" value="PIQ87148.1"/>
    <property type="molecule type" value="Genomic_DNA"/>
</dbReference>
<gene>
    <name evidence="1" type="ORF">COV74_02000</name>
</gene>
<organism evidence="1 2">
    <name type="scientific">Candidatus Abzuiibacterium crystallinum</name>
    <dbReference type="NCBI Taxonomy" id="1974748"/>
    <lineage>
        <taxon>Bacteria</taxon>
        <taxon>Pseudomonadati</taxon>
        <taxon>Candidatus Omnitrophota</taxon>
        <taxon>Candidatus Abzuiibacterium</taxon>
    </lineage>
</organism>
<evidence type="ECO:0008006" key="3">
    <source>
        <dbReference type="Google" id="ProtNLM"/>
    </source>
</evidence>
<evidence type="ECO:0000313" key="2">
    <source>
        <dbReference type="Proteomes" id="UP000230859"/>
    </source>
</evidence>
<name>A0A2H0LRY4_9BACT</name>
<dbReference type="InterPro" id="IPR042245">
    <property type="entry name" value="Tgt2/MlaC_sf"/>
</dbReference>
<dbReference type="PANTHER" id="PTHR36573">
    <property type="entry name" value="INTERMEMBRANE PHOSPHOLIPID TRANSPORT SYSTEM BINDING PROTEIN MLAC"/>
    <property type="match status" value="1"/>
</dbReference>
<evidence type="ECO:0000313" key="1">
    <source>
        <dbReference type="EMBL" id="PIQ87148.1"/>
    </source>
</evidence>
<proteinExistence type="predicted"/>
<protein>
    <recommendedName>
        <fullName evidence="3">Toluene tolerance protein</fullName>
    </recommendedName>
</protein>
<dbReference type="AlphaFoldDB" id="A0A2H0LRY4"/>
<reference evidence="1 2" key="1">
    <citation type="submission" date="2017-09" db="EMBL/GenBank/DDBJ databases">
        <title>Depth-based differentiation of microbial function through sediment-hosted aquifers and enrichment of novel symbionts in the deep terrestrial subsurface.</title>
        <authorList>
            <person name="Probst A.J."/>
            <person name="Ladd B."/>
            <person name="Jarett J.K."/>
            <person name="Geller-Mcgrath D.E."/>
            <person name="Sieber C.M."/>
            <person name="Emerson J.B."/>
            <person name="Anantharaman K."/>
            <person name="Thomas B.C."/>
            <person name="Malmstrom R."/>
            <person name="Stieglmeier M."/>
            <person name="Klingl A."/>
            <person name="Woyke T."/>
            <person name="Ryan C.M."/>
            <person name="Banfield J.F."/>
        </authorList>
    </citation>
    <scope>NUCLEOTIDE SEQUENCE [LARGE SCALE GENOMIC DNA]</scope>
    <source>
        <strain evidence="1">CG11_big_fil_rev_8_21_14_0_20_45_26</strain>
    </source>
</reference>
<dbReference type="Gene3D" id="3.10.450.710">
    <property type="entry name" value="Tgt2/MlaC"/>
    <property type="match status" value="1"/>
</dbReference>
<comment type="caution">
    <text evidence="1">The sequence shown here is derived from an EMBL/GenBank/DDBJ whole genome shotgun (WGS) entry which is preliminary data.</text>
</comment>
<accession>A0A2H0LRY4</accession>